<protein>
    <recommendedName>
        <fullName evidence="3">Lipoprotein</fullName>
    </recommendedName>
</protein>
<name>A0ABW9RV65_9BACT</name>
<dbReference type="Proteomes" id="UP000798808">
    <property type="component" value="Unassembled WGS sequence"/>
</dbReference>
<dbReference type="RefSeq" id="WP_155175252.1">
    <property type="nucleotide sequence ID" value="NZ_BAAAFL010000012.1"/>
</dbReference>
<reference evidence="1 2" key="1">
    <citation type="submission" date="2019-02" db="EMBL/GenBank/DDBJ databases">
        <authorList>
            <person name="Goldberg S.R."/>
            <person name="Haltli B.A."/>
            <person name="Correa H."/>
            <person name="Russell K.G."/>
        </authorList>
    </citation>
    <scope>NUCLEOTIDE SEQUENCE [LARGE SCALE GENOMIC DNA]</scope>
    <source>
        <strain evidence="1 2">JCM 16186</strain>
    </source>
</reference>
<gene>
    <name evidence="1" type="ORF">E1163_24210</name>
</gene>
<dbReference type="EMBL" id="SMLW01000653">
    <property type="protein sequence ID" value="MTI28082.1"/>
    <property type="molecule type" value="Genomic_DNA"/>
</dbReference>
<sequence length="150" mass="17177">MKQFLIAVVSIFLLTLCNNKNDVLIRIKNSSDFDFQNVYVNTGFEGNNFDNISAGRYSDYEDFESAYRYAYIELEINNRLYKIQPIDFVGEKELEPGRYTYIIGVDTAEISVYGSTDPDDYIGGDQLSEQQLDSLASINYNALILELQTE</sequence>
<evidence type="ECO:0008006" key="3">
    <source>
        <dbReference type="Google" id="ProtNLM"/>
    </source>
</evidence>
<organism evidence="1 2">
    <name type="scientific">Fulvivirga kasyanovii</name>
    <dbReference type="NCBI Taxonomy" id="396812"/>
    <lineage>
        <taxon>Bacteria</taxon>
        <taxon>Pseudomonadati</taxon>
        <taxon>Bacteroidota</taxon>
        <taxon>Cytophagia</taxon>
        <taxon>Cytophagales</taxon>
        <taxon>Fulvivirgaceae</taxon>
        <taxon>Fulvivirga</taxon>
    </lineage>
</organism>
<keyword evidence="2" id="KW-1185">Reference proteome</keyword>
<evidence type="ECO:0000313" key="1">
    <source>
        <dbReference type="EMBL" id="MTI28082.1"/>
    </source>
</evidence>
<evidence type="ECO:0000313" key="2">
    <source>
        <dbReference type="Proteomes" id="UP000798808"/>
    </source>
</evidence>
<comment type="caution">
    <text evidence="1">The sequence shown here is derived from an EMBL/GenBank/DDBJ whole genome shotgun (WGS) entry which is preliminary data.</text>
</comment>
<accession>A0ABW9RV65</accession>
<proteinExistence type="predicted"/>